<evidence type="ECO:0000313" key="2">
    <source>
        <dbReference type="EMBL" id="KAL1896312.1"/>
    </source>
</evidence>
<name>A0ABR3Z7Y3_9PEZI</name>
<dbReference type="EMBL" id="JAWCUI010000023">
    <property type="protein sequence ID" value="KAL1896312.1"/>
    <property type="molecule type" value="Genomic_DNA"/>
</dbReference>
<evidence type="ECO:0000256" key="1">
    <source>
        <dbReference type="SAM" id="MobiDB-lite"/>
    </source>
</evidence>
<gene>
    <name evidence="2" type="ORF">Sste5346_004695</name>
</gene>
<protein>
    <submittedName>
        <fullName evidence="2">Uncharacterized protein</fullName>
    </submittedName>
</protein>
<evidence type="ECO:0000313" key="3">
    <source>
        <dbReference type="Proteomes" id="UP001583186"/>
    </source>
</evidence>
<comment type="caution">
    <text evidence="2">The sequence shown here is derived from an EMBL/GenBank/DDBJ whole genome shotgun (WGS) entry which is preliminary data.</text>
</comment>
<organism evidence="2 3">
    <name type="scientific">Sporothrix stenoceras</name>
    <dbReference type="NCBI Taxonomy" id="5173"/>
    <lineage>
        <taxon>Eukaryota</taxon>
        <taxon>Fungi</taxon>
        <taxon>Dikarya</taxon>
        <taxon>Ascomycota</taxon>
        <taxon>Pezizomycotina</taxon>
        <taxon>Sordariomycetes</taxon>
        <taxon>Sordariomycetidae</taxon>
        <taxon>Ophiostomatales</taxon>
        <taxon>Ophiostomataceae</taxon>
        <taxon>Sporothrix</taxon>
    </lineage>
</organism>
<accession>A0ABR3Z7Y3</accession>
<sequence>MPEPKQKPKSYFLNVKLTPLDNICQRDLKIPCREPPRALPGFLYPVRKQCLQGYTGLEKLGLHRSPPEGRYDFTELPPLEKHRSSTDIYEDKRISDDMTPMEAMKISKLAQSLAQRRYDFGRLIMSRNMPLYGPAQGADRALACHQRTPDEDMVRRTKENDRYDLNMKGLIQPIPKSVHVKNAREKVQGWKLQEQERQRKLDRQMELLSESEKAEREERRRQQEETDKREKEKQRTRFEEEKEGLEKLVKEIEQEEQEEQEEQDAEPVVRNKEIAEYVERTMWDMD</sequence>
<reference evidence="2 3" key="1">
    <citation type="journal article" date="2024" name="IMA Fungus">
        <title>IMA Genome - F19 : A genome assembly and annotation guide to empower mycologists, including annotated draft genome sequences of Ceratocystis pirilliformis, Diaporthe australafricana, Fusarium ophioides, Paecilomyces lecythidis, and Sporothrix stenoceras.</title>
        <authorList>
            <person name="Aylward J."/>
            <person name="Wilson A.M."/>
            <person name="Visagie C.M."/>
            <person name="Spraker J."/>
            <person name="Barnes I."/>
            <person name="Buitendag C."/>
            <person name="Ceriani C."/>
            <person name="Del Mar Angel L."/>
            <person name="du Plessis D."/>
            <person name="Fuchs T."/>
            <person name="Gasser K."/>
            <person name="Kramer D."/>
            <person name="Li W."/>
            <person name="Munsamy K."/>
            <person name="Piso A."/>
            <person name="Price J.L."/>
            <person name="Sonnekus B."/>
            <person name="Thomas C."/>
            <person name="van der Nest A."/>
            <person name="van Dijk A."/>
            <person name="van Heerden A."/>
            <person name="van Vuuren N."/>
            <person name="Yilmaz N."/>
            <person name="Duong T.A."/>
            <person name="van der Merwe N.A."/>
            <person name="Wingfield M.J."/>
            <person name="Wingfield B.D."/>
        </authorList>
    </citation>
    <scope>NUCLEOTIDE SEQUENCE [LARGE SCALE GENOMIC DNA]</scope>
    <source>
        <strain evidence="2 3">CMW 5346</strain>
    </source>
</reference>
<feature type="compositionally biased region" description="Basic and acidic residues" evidence="1">
    <location>
        <begin position="195"/>
        <end position="252"/>
    </location>
</feature>
<proteinExistence type="predicted"/>
<feature type="compositionally biased region" description="Acidic residues" evidence="1">
    <location>
        <begin position="253"/>
        <end position="265"/>
    </location>
</feature>
<dbReference type="Proteomes" id="UP001583186">
    <property type="component" value="Unassembled WGS sequence"/>
</dbReference>
<feature type="region of interest" description="Disordered" evidence="1">
    <location>
        <begin position="195"/>
        <end position="272"/>
    </location>
</feature>
<keyword evidence="3" id="KW-1185">Reference proteome</keyword>